<dbReference type="EMBL" id="JBBEGM010000014">
    <property type="protein sequence ID" value="MEJ2864962.1"/>
    <property type="molecule type" value="Genomic_DNA"/>
</dbReference>
<dbReference type="RefSeq" id="WP_337706325.1">
    <property type="nucleotide sequence ID" value="NZ_JBBEGM010000014.1"/>
</dbReference>
<protein>
    <submittedName>
        <fullName evidence="3">Uncharacterized protein</fullName>
    </submittedName>
</protein>
<feature type="region of interest" description="Disordered" evidence="1">
    <location>
        <begin position="25"/>
        <end position="57"/>
    </location>
</feature>
<keyword evidence="4" id="KW-1185">Reference proteome</keyword>
<evidence type="ECO:0000256" key="1">
    <source>
        <dbReference type="SAM" id="MobiDB-lite"/>
    </source>
</evidence>
<proteinExistence type="predicted"/>
<accession>A0ABU8MCA9</accession>
<comment type="caution">
    <text evidence="3">The sequence shown here is derived from an EMBL/GenBank/DDBJ whole genome shotgun (WGS) entry which is preliminary data.</text>
</comment>
<feature type="signal peptide" evidence="2">
    <location>
        <begin position="1"/>
        <end position="25"/>
    </location>
</feature>
<feature type="compositionally biased region" description="Basic and acidic residues" evidence="1">
    <location>
        <begin position="83"/>
        <end position="100"/>
    </location>
</feature>
<feature type="chain" id="PRO_5046434606" evidence="2">
    <location>
        <begin position="26"/>
        <end position="152"/>
    </location>
</feature>
<feature type="region of interest" description="Disordered" evidence="1">
    <location>
        <begin position="78"/>
        <end position="120"/>
    </location>
</feature>
<name>A0ABU8MCA9_9PSEU</name>
<feature type="compositionally biased region" description="Basic and acidic residues" evidence="1">
    <location>
        <begin position="33"/>
        <end position="54"/>
    </location>
</feature>
<reference evidence="3 4" key="1">
    <citation type="submission" date="2024-03" db="EMBL/GenBank/DDBJ databases">
        <title>Actinomycetospora sp. OC33-EN07, a novel actinomycete isolated from wild orchid (Aerides multiflora).</title>
        <authorList>
            <person name="Suriyachadkun C."/>
        </authorList>
    </citation>
    <scope>NUCLEOTIDE SEQUENCE [LARGE SCALE GENOMIC DNA]</scope>
    <source>
        <strain evidence="3 4">OC33-EN07</strain>
    </source>
</reference>
<evidence type="ECO:0000256" key="2">
    <source>
        <dbReference type="SAM" id="SignalP"/>
    </source>
</evidence>
<organism evidence="3 4">
    <name type="scientific">Actinomycetospora flava</name>
    <dbReference type="NCBI Taxonomy" id="3129232"/>
    <lineage>
        <taxon>Bacteria</taxon>
        <taxon>Bacillati</taxon>
        <taxon>Actinomycetota</taxon>
        <taxon>Actinomycetes</taxon>
        <taxon>Pseudonocardiales</taxon>
        <taxon>Pseudonocardiaceae</taxon>
        <taxon>Actinomycetospora</taxon>
    </lineage>
</organism>
<gene>
    <name evidence="3" type="ORF">WCD58_27645</name>
</gene>
<feature type="compositionally biased region" description="Basic and acidic residues" evidence="1">
    <location>
        <begin position="107"/>
        <end position="120"/>
    </location>
</feature>
<evidence type="ECO:0000313" key="3">
    <source>
        <dbReference type="EMBL" id="MEJ2864962.1"/>
    </source>
</evidence>
<keyword evidence="2" id="KW-0732">Signal</keyword>
<sequence>MLKKAGMVVLGATAGMLSLAPLASAGEAPQHGGGDHHGHHAGHDHDGHRGHGGDCSKFAGSNGDRLISLDNVASNATISDVDVLSRDRDRGGDCDGDRGNGRHGHGHDRGDRDDRDGGDRKVAFSNGDRLISADNLLANADIRDINVLSSDD</sequence>
<evidence type="ECO:0000313" key="4">
    <source>
        <dbReference type="Proteomes" id="UP001369736"/>
    </source>
</evidence>
<dbReference type="Proteomes" id="UP001369736">
    <property type="component" value="Unassembled WGS sequence"/>
</dbReference>